<evidence type="ECO:0000259" key="8">
    <source>
        <dbReference type="PROSITE" id="PS51677"/>
    </source>
</evidence>
<reference evidence="9 10" key="1">
    <citation type="journal article" date="2014" name="Antonie Van Leeuwenhoek">
        <title>Hyphomonas beringensis sp. nov. and Hyphomonas chukchiensis sp. nov., isolated from surface seawater of the Bering Sea and Chukchi Sea.</title>
        <authorList>
            <person name="Li C."/>
            <person name="Lai Q."/>
            <person name="Li G."/>
            <person name="Dong C."/>
            <person name="Wang J."/>
            <person name="Liao Y."/>
            <person name="Shao Z."/>
        </authorList>
    </citation>
    <scope>NUCLEOTIDE SEQUENCE [LARGE SCALE GENOMIC DNA]</scope>
    <source>
        <strain evidence="9 10">MHS-2</strain>
    </source>
</reference>
<feature type="signal peptide" evidence="7">
    <location>
        <begin position="1"/>
        <end position="23"/>
    </location>
</feature>
<evidence type="ECO:0000256" key="3">
    <source>
        <dbReference type="ARBA" id="ARBA00020071"/>
    </source>
</evidence>
<feature type="chain" id="PRO_5001572673" description="Chitooligosaccharide deacetylase" evidence="7">
    <location>
        <begin position="24"/>
        <end position="246"/>
    </location>
</feature>
<dbReference type="GO" id="GO:0005975">
    <property type="term" value="P:carbohydrate metabolic process"/>
    <property type="evidence" value="ECO:0007669"/>
    <property type="project" value="InterPro"/>
</dbReference>
<evidence type="ECO:0000256" key="2">
    <source>
        <dbReference type="ARBA" id="ARBA00010973"/>
    </source>
</evidence>
<keyword evidence="10" id="KW-1185">Reference proteome</keyword>
<protein>
    <recommendedName>
        <fullName evidence="3">Chitooligosaccharide deacetylase</fullName>
    </recommendedName>
    <alternativeName>
        <fullName evidence="6">Nodulation protein B</fullName>
    </alternativeName>
</protein>
<dbReference type="Gene3D" id="3.20.20.370">
    <property type="entry name" value="Glycoside hydrolase/deacetylase"/>
    <property type="match status" value="1"/>
</dbReference>
<evidence type="ECO:0000313" key="10">
    <source>
        <dbReference type="Proteomes" id="UP000025171"/>
    </source>
</evidence>
<accession>A0A059FUZ8</accession>
<dbReference type="Proteomes" id="UP000025171">
    <property type="component" value="Unassembled WGS sequence"/>
</dbReference>
<dbReference type="GO" id="GO:0016020">
    <property type="term" value="C:membrane"/>
    <property type="evidence" value="ECO:0007669"/>
    <property type="project" value="TreeGrafter"/>
</dbReference>
<dbReference type="GO" id="GO:0016810">
    <property type="term" value="F:hydrolase activity, acting on carbon-nitrogen (but not peptide) bonds"/>
    <property type="evidence" value="ECO:0007669"/>
    <property type="project" value="InterPro"/>
</dbReference>
<organism evidence="9 10">
    <name type="scientific">Hyphomonas johnsonii MHS-2</name>
    <dbReference type="NCBI Taxonomy" id="1280950"/>
    <lineage>
        <taxon>Bacteria</taxon>
        <taxon>Pseudomonadati</taxon>
        <taxon>Pseudomonadota</taxon>
        <taxon>Alphaproteobacteria</taxon>
        <taxon>Hyphomonadales</taxon>
        <taxon>Hyphomonadaceae</taxon>
        <taxon>Hyphomonas</taxon>
    </lineage>
</organism>
<evidence type="ECO:0000256" key="7">
    <source>
        <dbReference type="SAM" id="SignalP"/>
    </source>
</evidence>
<dbReference type="eggNOG" id="COG0726">
    <property type="taxonomic scope" value="Bacteria"/>
</dbReference>
<comment type="caution">
    <text evidence="9">The sequence shown here is derived from an EMBL/GenBank/DDBJ whole genome shotgun (WGS) entry which is preliminary data.</text>
</comment>
<dbReference type="EMBL" id="ARYK01000001">
    <property type="protein sequence ID" value="KCZ94484.1"/>
    <property type="molecule type" value="Genomic_DNA"/>
</dbReference>
<feature type="domain" description="NodB homology" evidence="8">
    <location>
        <begin position="55"/>
        <end position="236"/>
    </location>
</feature>
<proteinExistence type="inferred from homology"/>
<sequence>MKPLRAGVLTCMLLSGCMGPDDAAAEACLPGALGVARTLTLTPDSPPVSAQLVPGEVVLTFDDGPEPGRTRAVLDALSAECTRATFFMLGGQAEASPGLVREVARRGHAIGGHSYDHTNFTTLPLAGAMKNMKRGNTAISDALGGQAVSLFRFPYVALNQTLWGAMQESKTIVVGVDVDGADWTDISNTESVDLIMSRLGQNDRKGVILLHDPFPKSDERLKLLISRLKSEHYRVVALAPDANVIN</sequence>
<dbReference type="SUPFAM" id="SSF88713">
    <property type="entry name" value="Glycoside hydrolase/deacetylase"/>
    <property type="match status" value="1"/>
</dbReference>
<evidence type="ECO:0000313" key="9">
    <source>
        <dbReference type="EMBL" id="KCZ94484.1"/>
    </source>
</evidence>
<dbReference type="STRING" id="1280950.HJO_03880"/>
<evidence type="ECO:0000256" key="1">
    <source>
        <dbReference type="ARBA" id="ARBA00003236"/>
    </source>
</evidence>
<comment type="function">
    <text evidence="1">Is involved in generating a small heat-stable compound (Nod), an acylated oligomer of N-acetylglucosamine, that stimulates mitosis in various plant protoplasts.</text>
</comment>
<name>A0A059FUZ8_9PROT</name>
<dbReference type="PANTHER" id="PTHR10587">
    <property type="entry name" value="GLYCOSYL TRANSFERASE-RELATED"/>
    <property type="match status" value="1"/>
</dbReference>
<evidence type="ECO:0000256" key="5">
    <source>
        <dbReference type="ARBA" id="ARBA00022801"/>
    </source>
</evidence>
<dbReference type="PROSITE" id="PS51257">
    <property type="entry name" value="PROKAR_LIPOPROTEIN"/>
    <property type="match status" value="1"/>
</dbReference>
<dbReference type="InterPro" id="IPR050248">
    <property type="entry name" value="Polysacc_deacetylase_ArnD"/>
</dbReference>
<dbReference type="OrthoDB" id="9784220at2"/>
<dbReference type="CDD" id="cd10917">
    <property type="entry name" value="CE4_NodB_like_6s_7s"/>
    <property type="match status" value="1"/>
</dbReference>
<keyword evidence="7" id="KW-0732">Signal</keyword>
<dbReference type="PATRIC" id="fig|1280950.3.peg.790"/>
<dbReference type="RefSeq" id="WP_051618147.1">
    <property type="nucleotide sequence ID" value="NZ_ARYK01000001.1"/>
</dbReference>
<dbReference type="Pfam" id="PF01522">
    <property type="entry name" value="Polysacc_deac_1"/>
    <property type="match status" value="1"/>
</dbReference>
<evidence type="ECO:0000256" key="4">
    <source>
        <dbReference type="ARBA" id="ARBA00022723"/>
    </source>
</evidence>
<dbReference type="PANTHER" id="PTHR10587:SF133">
    <property type="entry name" value="CHITIN DEACETYLASE 1-RELATED"/>
    <property type="match status" value="1"/>
</dbReference>
<keyword evidence="4" id="KW-0479">Metal-binding</keyword>
<comment type="similarity">
    <text evidence="2">Belongs to the polysaccharide deacetylase family.</text>
</comment>
<evidence type="ECO:0000256" key="6">
    <source>
        <dbReference type="ARBA" id="ARBA00032976"/>
    </source>
</evidence>
<dbReference type="InterPro" id="IPR002509">
    <property type="entry name" value="NODB_dom"/>
</dbReference>
<dbReference type="PROSITE" id="PS51677">
    <property type="entry name" value="NODB"/>
    <property type="match status" value="1"/>
</dbReference>
<keyword evidence="5" id="KW-0378">Hydrolase</keyword>
<dbReference type="GO" id="GO:0046872">
    <property type="term" value="F:metal ion binding"/>
    <property type="evidence" value="ECO:0007669"/>
    <property type="project" value="UniProtKB-KW"/>
</dbReference>
<gene>
    <name evidence="9" type="ORF">HJO_03880</name>
</gene>
<dbReference type="AlphaFoldDB" id="A0A059FUZ8"/>
<dbReference type="InterPro" id="IPR011330">
    <property type="entry name" value="Glyco_hydro/deAcase_b/a-brl"/>
</dbReference>